<comment type="caution">
    <text evidence="1">The sequence shown here is derived from an EMBL/GenBank/DDBJ whole genome shotgun (WGS) entry which is preliminary data.</text>
</comment>
<name>A0ABU0CXJ3_9BACI</name>
<evidence type="ECO:0000313" key="1">
    <source>
        <dbReference type="EMBL" id="MDQ0340575.1"/>
    </source>
</evidence>
<proteinExistence type="predicted"/>
<reference evidence="1 2" key="1">
    <citation type="submission" date="2023-07" db="EMBL/GenBank/DDBJ databases">
        <title>Genomic Encyclopedia of Type Strains, Phase IV (KMG-IV): sequencing the most valuable type-strain genomes for metagenomic binning, comparative biology and taxonomic classification.</title>
        <authorList>
            <person name="Goeker M."/>
        </authorList>
    </citation>
    <scope>NUCLEOTIDE SEQUENCE [LARGE SCALE GENOMIC DNA]</scope>
    <source>
        <strain evidence="1 2">DSM 17740</strain>
    </source>
</reference>
<dbReference type="Proteomes" id="UP001232445">
    <property type="component" value="Unassembled WGS sequence"/>
</dbReference>
<accession>A0ABU0CXJ3</accession>
<organism evidence="1 2">
    <name type="scientific">Caldalkalibacillus uzonensis</name>
    <dbReference type="NCBI Taxonomy" id="353224"/>
    <lineage>
        <taxon>Bacteria</taxon>
        <taxon>Bacillati</taxon>
        <taxon>Bacillota</taxon>
        <taxon>Bacilli</taxon>
        <taxon>Bacillales</taxon>
        <taxon>Bacillaceae</taxon>
        <taxon>Caldalkalibacillus</taxon>
    </lineage>
</organism>
<sequence length="195" mass="22766">MGKVINFIFTGNPNNERHDFGPIVNKATSENRENRYESAIEMLQDIETLIQIIQKDNFKEIVKNDLRNGKLTPEVLQYINSLNGEELCKEIVINSVFKDILVEYMKISEKNEKYVIEEVEKNFKHTCPTFESYDPIASFAYVVLKNNNFSFLTKEKAAKILSYIAYSVNRFSSQRMIDRLIRNGVEPLIEKILQR</sequence>
<dbReference type="EMBL" id="JAUSUQ010000015">
    <property type="protein sequence ID" value="MDQ0340575.1"/>
    <property type="molecule type" value="Genomic_DNA"/>
</dbReference>
<evidence type="ECO:0000313" key="2">
    <source>
        <dbReference type="Proteomes" id="UP001232445"/>
    </source>
</evidence>
<keyword evidence="2" id="KW-1185">Reference proteome</keyword>
<gene>
    <name evidence="1" type="ORF">J2S00_003399</name>
</gene>
<protein>
    <submittedName>
        <fullName evidence="1">Uncharacterized protein</fullName>
    </submittedName>
</protein>